<evidence type="ECO:0000256" key="4">
    <source>
        <dbReference type="ARBA" id="ARBA00022478"/>
    </source>
</evidence>
<dbReference type="InterPro" id="IPR036161">
    <property type="entry name" value="RPB6/omega-like_sf"/>
</dbReference>
<comment type="catalytic activity">
    <reaction evidence="9 10">
        <text>RNA(n) + a ribonucleoside 5'-triphosphate = RNA(n+1) + diphosphate</text>
        <dbReference type="Rhea" id="RHEA:21248"/>
        <dbReference type="Rhea" id="RHEA-COMP:14527"/>
        <dbReference type="Rhea" id="RHEA-COMP:17342"/>
        <dbReference type="ChEBI" id="CHEBI:33019"/>
        <dbReference type="ChEBI" id="CHEBI:61557"/>
        <dbReference type="ChEBI" id="CHEBI:140395"/>
        <dbReference type="EC" id="2.7.7.6"/>
    </reaction>
</comment>
<dbReference type="RefSeq" id="WP_073253266.1">
    <property type="nucleotide sequence ID" value="NZ_FRCR01000001.1"/>
</dbReference>
<dbReference type="InterPro" id="IPR006110">
    <property type="entry name" value="Pol_omega/Rpo6/RPB6"/>
</dbReference>
<proteinExistence type="inferred from homology"/>
<dbReference type="PANTHER" id="PTHR34476:SF1">
    <property type="entry name" value="DNA-DIRECTED RNA POLYMERASE SUBUNIT OMEGA"/>
    <property type="match status" value="1"/>
</dbReference>
<reference evidence="12" key="1">
    <citation type="submission" date="2016-11" db="EMBL/GenBank/DDBJ databases">
        <authorList>
            <person name="Varghese N."/>
            <person name="Submissions S."/>
        </authorList>
    </citation>
    <scope>NUCLEOTIDE SEQUENCE [LARGE SCALE GENOMIC DNA]</scope>
    <source>
        <strain evidence="12">DSM 18802</strain>
    </source>
</reference>
<evidence type="ECO:0000313" key="11">
    <source>
        <dbReference type="EMBL" id="SHM08300.1"/>
    </source>
</evidence>
<name>A0A1M7FWG0_9FIRM</name>
<dbReference type="AlphaFoldDB" id="A0A1M7FWG0"/>
<dbReference type="NCBIfam" id="TIGR00690">
    <property type="entry name" value="rpoZ"/>
    <property type="match status" value="1"/>
</dbReference>
<dbReference type="PANTHER" id="PTHR34476">
    <property type="entry name" value="DNA-DIRECTED RNA POLYMERASE SUBUNIT OMEGA"/>
    <property type="match status" value="1"/>
</dbReference>
<dbReference type="Gene3D" id="3.90.940.10">
    <property type="match status" value="1"/>
</dbReference>
<keyword evidence="4 10" id="KW-0240">DNA-directed RNA polymerase</keyword>
<comment type="similarity">
    <text evidence="1 10">Belongs to the RNA polymerase subunit omega family.</text>
</comment>
<dbReference type="Pfam" id="PF01192">
    <property type="entry name" value="RNA_pol_Rpb6"/>
    <property type="match status" value="1"/>
</dbReference>
<dbReference type="Proteomes" id="UP000184375">
    <property type="component" value="Unassembled WGS sequence"/>
</dbReference>
<keyword evidence="12" id="KW-1185">Reference proteome</keyword>
<dbReference type="SMART" id="SM01409">
    <property type="entry name" value="RNA_pol_Rpb6"/>
    <property type="match status" value="1"/>
</dbReference>
<dbReference type="GO" id="GO:0003677">
    <property type="term" value="F:DNA binding"/>
    <property type="evidence" value="ECO:0007669"/>
    <property type="project" value="UniProtKB-UniRule"/>
</dbReference>
<gene>
    <name evidence="10" type="primary">rpoZ</name>
    <name evidence="11" type="ORF">SAMN05660826_00176</name>
</gene>
<dbReference type="InterPro" id="IPR003716">
    <property type="entry name" value="DNA-dir_RNA_pol_omega"/>
</dbReference>
<evidence type="ECO:0000256" key="3">
    <source>
        <dbReference type="ARBA" id="ARBA00013725"/>
    </source>
</evidence>
<comment type="function">
    <text evidence="10">Promotes RNA polymerase assembly. Latches the N- and C-terminal regions of the beta' subunit thereby facilitating its interaction with the beta and alpha subunits.</text>
</comment>
<organism evidence="11 12">
    <name type="scientific">Caldanaerovirga acetigignens</name>
    <dbReference type="NCBI Taxonomy" id="447595"/>
    <lineage>
        <taxon>Bacteria</taxon>
        <taxon>Bacillati</taxon>
        <taxon>Bacillota</taxon>
        <taxon>Clostridia</taxon>
        <taxon>Thermosediminibacterales</taxon>
        <taxon>Thermosediminibacteraceae</taxon>
        <taxon>Caldanaerovirga</taxon>
    </lineage>
</organism>
<evidence type="ECO:0000256" key="9">
    <source>
        <dbReference type="ARBA" id="ARBA00048552"/>
    </source>
</evidence>
<dbReference type="GO" id="GO:0006351">
    <property type="term" value="P:DNA-templated transcription"/>
    <property type="evidence" value="ECO:0007669"/>
    <property type="project" value="UniProtKB-UniRule"/>
</dbReference>
<dbReference type="HAMAP" id="MF_00366">
    <property type="entry name" value="RNApol_bact_RpoZ"/>
    <property type="match status" value="1"/>
</dbReference>
<comment type="subunit">
    <text evidence="10">The RNAP catalytic core consists of 2 alpha, 1 beta, 1 beta' and 1 omega subunit. When a sigma factor is associated with the core the holoenzyme is formed, which can initiate transcription.</text>
</comment>
<protein>
    <recommendedName>
        <fullName evidence="3 10">DNA-directed RNA polymerase subunit omega</fullName>
        <shortName evidence="10">RNAP omega subunit</shortName>
        <ecNumber evidence="2 10">2.7.7.6</ecNumber>
    </recommendedName>
    <alternativeName>
        <fullName evidence="10">RNA polymerase omega subunit</fullName>
    </alternativeName>
    <alternativeName>
        <fullName evidence="8 10">Transcriptase subunit omega</fullName>
    </alternativeName>
</protein>
<evidence type="ECO:0000256" key="8">
    <source>
        <dbReference type="ARBA" id="ARBA00029924"/>
    </source>
</evidence>
<evidence type="ECO:0000313" key="12">
    <source>
        <dbReference type="Proteomes" id="UP000184375"/>
    </source>
</evidence>
<keyword evidence="7 10" id="KW-0804">Transcription</keyword>
<dbReference type="STRING" id="447595.SAMN05660826_00176"/>
<keyword evidence="6 10" id="KW-0548">Nucleotidyltransferase</keyword>
<dbReference type="GO" id="GO:0000428">
    <property type="term" value="C:DNA-directed RNA polymerase complex"/>
    <property type="evidence" value="ECO:0007669"/>
    <property type="project" value="UniProtKB-KW"/>
</dbReference>
<evidence type="ECO:0000256" key="7">
    <source>
        <dbReference type="ARBA" id="ARBA00023163"/>
    </source>
</evidence>
<evidence type="ECO:0000256" key="1">
    <source>
        <dbReference type="ARBA" id="ARBA00006711"/>
    </source>
</evidence>
<dbReference type="SUPFAM" id="SSF63562">
    <property type="entry name" value="RPB6/omega subunit-like"/>
    <property type="match status" value="1"/>
</dbReference>
<evidence type="ECO:0000256" key="6">
    <source>
        <dbReference type="ARBA" id="ARBA00022695"/>
    </source>
</evidence>
<dbReference type="GO" id="GO:0003899">
    <property type="term" value="F:DNA-directed RNA polymerase activity"/>
    <property type="evidence" value="ECO:0007669"/>
    <property type="project" value="UniProtKB-UniRule"/>
</dbReference>
<sequence length="68" mass="7438">MMYPSIDSLTSKYESKYVLVVAAAKRARQLVEGSPKLVDVKTTKPVSIALFELDSGKIKIEPPLSGNK</sequence>
<dbReference type="EMBL" id="FRCR01000001">
    <property type="protein sequence ID" value="SHM08300.1"/>
    <property type="molecule type" value="Genomic_DNA"/>
</dbReference>
<evidence type="ECO:0000256" key="5">
    <source>
        <dbReference type="ARBA" id="ARBA00022679"/>
    </source>
</evidence>
<dbReference type="OrthoDB" id="9815459at2"/>
<accession>A0A1M7FWG0</accession>
<evidence type="ECO:0000256" key="2">
    <source>
        <dbReference type="ARBA" id="ARBA00012418"/>
    </source>
</evidence>
<keyword evidence="5 10" id="KW-0808">Transferase</keyword>
<dbReference type="EC" id="2.7.7.6" evidence="2 10"/>
<evidence type="ECO:0000256" key="10">
    <source>
        <dbReference type="HAMAP-Rule" id="MF_00366"/>
    </source>
</evidence>